<dbReference type="EMBL" id="KL596983">
    <property type="protein sequence ID" value="KER21218.1"/>
    <property type="molecule type" value="Genomic_DNA"/>
</dbReference>
<gene>
    <name evidence="1" type="ORF">T265_10405</name>
</gene>
<keyword evidence="2" id="KW-1185">Reference proteome</keyword>
<sequence length="160" mass="17838">MRRPDPAHSVAWTHHKRKIKLGPSSYVPGRYLSEVVPISSADMQLAPVLSQSNRSRERLGTRVCLVFLSKVADPELLVPPSLSSSSDCTFSSLPDRASRCPETIRCRAHSSTRNTRSSLSNWSVPFLSLSDNDSHVKFTMRRALSCPDREHAKASAFSWT</sequence>
<dbReference type="KEGG" id="ovi:T265_10405"/>
<dbReference type="GeneID" id="20324573"/>
<name>A0A074Z2N0_OPIVI</name>
<evidence type="ECO:0000313" key="1">
    <source>
        <dbReference type="EMBL" id="KER21218.1"/>
    </source>
</evidence>
<dbReference type="AlphaFoldDB" id="A0A074Z2N0"/>
<dbReference type="Proteomes" id="UP000054324">
    <property type="component" value="Unassembled WGS sequence"/>
</dbReference>
<dbReference type="RefSeq" id="XP_009175036.1">
    <property type="nucleotide sequence ID" value="XM_009176772.1"/>
</dbReference>
<protein>
    <submittedName>
        <fullName evidence="1">Uncharacterized protein</fullName>
    </submittedName>
</protein>
<accession>A0A074Z2N0</accession>
<evidence type="ECO:0000313" key="2">
    <source>
        <dbReference type="Proteomes" id="UP000054324"/>
    </source>
</evidence>
<dbReference type="CTD" id="20324573"/>
<reference evidence="1 2" key="1">
    <citation type="submission" date="2013-11" db="EMBL/GenBank/DDBJ databases">
        <title>Opisthorchis viverrini - life in the bile duct.</title>
        <authorList>
            <person name="Young N.D."/>
            <person name="Nagarajan N."/>
            <person name="Lin S.J."/>
            <person name="Korhonen P.K."/>
            <person name="Jex A.R."/>
            <person name="Hall R.S."/>
            <person name="Safavi-Hemami H."/>
            <person name="Kaewkong W."/>
            <person name="Bertrand D."/>
            <person name="Gao S."/>
            <person name="Seet Q."/>
            <person name="Wongkham S."/>
            <person name="Teh B.T."/>
            <person name="Wongkham C."/>
            <person name="Intapan P.M."/>
            <person name="Maleewong W."/>
            <person name="Yang X."/>
            <person name="Hu M."/>
            <person name="Wang Z."/>
            <person name="Hofmann A."/>
            <person name="Sternberg P.W."/>
            <person name="Tan P."/>
            <person name="Wang J."/>
            <person name="Gasser R.B."/>
        </authorList>
    </citation>
    <scope>NUCLEOTIDE SEQUENCE [LARGE SCALE GENOMIC DNA]</scope>
</reference>
<proteinExistence type="predicted"/>
<organism evidence="1 2">
    <name type="scientific">Opisthorchis viverrini</name>
    <name type="common">Southeast Asian liver fluke</name>
    <dbReference type="NCBI Taxonomy" id="6198"/>
    <lineage>
        <taxon>Eukaryota</taxon>
        <taxon>Metazoa</taxon>
        <taxon>Spiralia</taxon>
        <taxon>Lophotrochozoa</taxon>
        <taxon>Platyhelminthes</taxon>
        <taxon>Trematoda</taxon>
        <taxon>Digenea</taxon>
        <taxon>Opisthorchiida</taxon>
        <taxon>Opisthorchiata</taxon>
        <taxon>Opisthorchiidae</taxon>
        <taxon>Opisthorchis</taxon>
    </lineage>
</organism>